<reference evidence="3" key="1">
    <citation type="submission" date="2022-10" db="EMBL/GenBank/DDBJ databases">
        <title>The complete genomes of actinobacterial strains from the NBC collection.</title>
        <authorList>
            <person name="Joergensen T.S."/>
            <person name="Alvarez Arevalo M."/>
            <person name="Sterndorff E.B."/>
            <person name="Faurdal D."/>
            <person name="Vuksanovic O."/>
            <person name="Mourched A.-S."/>
            <person name="Charusanti P."/>
            <person name="Shaw S."/>
            <person name="Blin K."/>
            <person name="Weber T."/>
        </authorList>
    </citation>
    <scope>NUCLEOTIDE SEQUENCE</scope>
    <source>
        <strain evidence="3">NBC_00189</strain>
    </source>
</reference>
<feature type="domain" description="UspA" evidence="2">
    <location>
        <begin position="131"/>
        <end position="265"/>
    </location>
</feature>
<dbReference type="InterPro" id="IPR014729">
    <property type="entry name" value="Rossmann-like_a/b/a_fold"/>
</dbReference>
<name>A0ABZ1J985_9ACTN</name>
<sequence length="267" mass="29042">MSGQRVIVVEVDRSARSRVAADWAAPEALRRGLPLRVVPVAPPDHVTAELADRHPELRFDTARFTGAAVQEPRSLWQDAEIVVLGLPGEDVLSGSTPGTPAREVAGASTCPVVLVPDGHVRADPAYRPTWITVGVDARDPAAGAIRFAFDTARRWRAHLRVLHAWTLPPSAAELPFSVSEEDRATWEDHEVQLLSDAVRPWREKYPTVRVLEDVVLFSPAEALIRNPGGAELVVVGRRHSYGYGTGLPAIADELLRHTRCPVAVAPG</sequence>
<dbReference type="Proteomes" id="UP001432166">
    <property type="component" value="Chromosome"/>
</dbReference>
<evidence type="ECO:0000259" key="2">
    <source>
        <dbReference type="Pfam" id="PF00582"/>
    </source>
</evidence>
<comment type="similarity">
    <text evidence="1">Belongs to the universal stress protein A family.</text>
</comment>
<keyword evidence="4" id="KW-1185">Reference proteome</keyword>
<dbReference type="Gene3D" id="3.40.50.620">
    <property type="entry name" value="HUPs"/>
    <property type="match status" value="3"/>
</dbReference>
<evidence type="ECO:0000313" key="3">
    <source>
        <dbReference type="EMBL" id="WTP46958.1"/>
    </source>
</evidence>
<accession>A0ABZ1J985</accession>
<protein>
    <submittedName>
        <fullName evidence="3">Universal stress protein</fullName>
    </submittedName>
</protein>
<dbReference type="RefSeq" id="WP_328936346.1">
    <property type="nucleotide sequence ID" value="NZ_CP108133.1"/>
</dbReference>
<dbReference type="PANTHER" id="PTHR46268">
    <property type="entry name" value="STRESS RESPONSE PROTEIN NHAX"/>
    <property type="match status" value="1"/>
</dbReference>
<dbReference type="PANTHER" id="PTHR46268:SF6">
    <property type="entry name" value="UNIVERSAL STRESS PROTEIN UP12"/>
    <property type="match status" value="1"/>
</dbReference>
<dbReference type="InterPro" id="IPR006016">
    <property type="entry name" value="UspA"/>
</dbReference>
<proteinExistence type="inferred from homology"/>
<evidence type="ECO:0000256" key="1">
    <source>
        <dbReference type="ARBA" id="ARBA00008791"/>
    </source>
</evidence>
<dbReference type="InterPro" id="IPR006015">
    <property type="entry name" value="Universal_stress_UspA"/>
</dbReference>
<dbReference type="SUPFAM" id="SSF52402">
    <property type="entry name" value="Adenine nucleotide alpha hydrolases-like"/>
    <property type="match status" value="2"/>
</dbReference>
<dbReference type="EMBL" id="CP108133">
    <property type="protein sequence ID" value="WTP46958.1"/>
    <property type="molecule type" value="Genomic_DNA"/>
</dbReference>
<dbReference type="PRINTS" id="PR01438">
    <property type="entry name" value="UNVRSLSTRESS"/>
</dbReference>
<evidence type="ECO:0000313" key="4">
    <source>
        <dbReference type="Proteomes" id="UP001432166"/>
    </source>
</evidence>
<organism evidence="3 4">
    <name type="scientific">Streptomyces tauricus</name>
    <dbReference type="NCBI Taxonomy" id="68274"/>
    <lineage>
        <taxon>Bacteria</taxon>
        <taxon>Bacillati</taxon>
        <taxon>Actinomycetota</taxon>
        <taxon>Actinomycetes</taxon>
        <taxon>Kitasatosporales</taxon>
        <taxon>Streptomycetaceae</taxon>
        <taxon>Streptomyces</taxon>
        <taxon>Streptomyces aurantiacus group</taxon>
    </lineage>
</organism>
<dbReference type="Pfam" id="PF00582">
    <property type="entry name" value="Usp"/>
    <property type="match status" value="1"/>
</dbReference>
<gene>
    <name evidence="3" type="ORF">OG288_00610</name>
</gene>